<dbReference type="EMBL" id="DXBM01000065">
    <property type="protein sequence ID" value="HIZ46893.1"/>
    <property type="molecule type" value="Genomic_DNA"/>
</dbReference>
<evidence type="ECO:0000313" key="11">
    <source>
        <dbReference type="EMBL" id="HIZ46893.1"/>
    </source>
</evidence>
<keyword evidence="7 8" id="KW-0131">Cell cycle</keyword>
<dbReference type="GO" id="GO:0071555">
    <property type="term" value="P:cell wall organization"/>
    <property type="evidence" value="ECO:0007669"/>
    <property type="project" value="UniProtKB-KW"/>
</dbReference>
<dbReference type="GO" id="GO:0005524">
    <property type="term" value="F:ATP binding"/>
    <property type="evidence" value="ECO:0007669"/>
    <property type="project" value="UniProtKB-UniRule"/>
</dbReference>
<evidence type="ECO:0000256" key="6">
    <source>
        <dbReference type="ARBA" id="ARBA00022840"/>
    </source>
</evidence>
<dbReference type="SUPFAM" id="SSF51984">
    <property type="entry name" value="MurCD N-terminal domain"/>
    <property type="match status" value="1"/>
</dbReference>
<evidence type="ECO:0000256" key="5">
    <source>
        <dbReference type="ARBA" id="ARBA00022741"/>
    </source>
</evidence>
<dbReference type="AlphaFoldDB" id="A0A9D2F021"/>
<dbReference type="Pfam" id="PF08245">
    <property type="entry name" value="Mur_ligase_M"/>
    <property type="match status" value="1"/>
</dbReference>
<feature type="binding site" evidence="7">
    <location>
        <begin position="120"/>
        <end position="126"/>
    </location>
    <ligand>
        <name>ATP</name>
        <dbReference type="ChEBI" id="CHEBI:30616"/>
    </ligand>
</feature>
<evidence type="ECO:0000259" key="9">
    <source>
        <dbReference type="Pfam" id="PF02875"/>
    </source>
</evidence>
<dbReference type="Gene3D" id="3.40.50.720">
    <property type="entry name" value="NAD(P)-binding Rossmann-like Domain"/>
    <property type="match status" value="1"/>
</dbReference>
<evidence type="ECO:0000256" key="1">
    <source>
        <dbReference type="ARBA" id="ARBA00004496"/>
    </source>
</evidence>
<keyword evidence="4 7" id="KW-0436">Ligase</keyword>
<comment type="pathway">
    <text evidence="2 7 8">Cell wall biogenesis; peptidoglycan biosynthesis.</text>
</comment>
<dbReference type="PANTHER" id="PTHR43692">
    <property type="entry name" value="UDP-N-ACETYLMURAMOYLALANINE--D-GLUTAMATE LIGASE"/>
    <property type="match status" value="1"/>
</dbReference>
<dbReference type="NCBIfam" id="TIGR01087">
    <property type="entry name" value="murD"/>
    <property type="match status" value="1"/>
</dbReference>
<evidence type="ECO:0000256" key="3">
    <source>
        <dbReference type="ARBA" id="ARBA00022490"/>
    </source>
</evidence>
<evidence type="ECO:0000313" key="12">
    <source>
        <dbReference type="Proteomes" id="UP000824062"/>
    </source>
</evidence>
<accession>A0A9D2F021</accession>
<sequence length="467" mass="48873">MTPCPGGHLGRTLVLGAGRTGEAAARYLAALIGGRVDDVTLVGGSSSAESDATRALERAGVRVALGTEEVRGEFDLAVASPGIPVDSAFFRAAAQRSREVVGEVELAFRESPERWVSVTGTNGKTTTTSLATHLLREGGLDAAAVGNIGTPALDALADRGAEQWLVAELSSFQLATTSLLHPRVAVVLNVTPDHLEWHHTMDAYAAAKERSLANLSADDLAVVSVDDEYCRAMASRARERGARVCELSVGREPAAPCAAFLRAGRLVVRLDGAEHDLLDASELRIFGLHNAENALAAAAVALELGVAGADVARGLASFSPIEHRIEPAGEVGGVRYVNDSKATNTDSVEKALTAFESGTVVVMLGGHDKGTDLTSLAAAVRGRCRVAVCYGEAGERIARALEAEPSALEVVRAPRFREAFGAASRSARPGETVLLSPACSSFDEFANMGERGRLFKSLVRDLARGEA</sequence>
<dbReference type="InterPro" id="IPR013221">
    <property type="entry name" value="Mur_ligase_cen"/>
</dbReference>
<evidence type="ECO:0000256" key="2">
    <source>
        <dbReference type="ARBA" id="ARBA00004752"/>
    </source>
</evidence>
<keyword evidence="3 7" id="KW-0963">Cytoplasm</keyword>
<evidence type="ECO:0000256" key="7">
    <source>
        <dbReference type="HAMAP-Rule" id="MF_00639"/>
    </source>
</evidence>
<keyword evidence="7 8" id="KW-0132">Cell division</keyword>
<keyword evidence="7 8" id="KW-0961">Cell wall biogenesis/degradation</keyword>
<dbReference type="SUPFAM" id="SSF53244">
    <property type="entry name" value="MurD-like peptide ligases, peptide-binding domain"/>
    <property type="match status" value="1"/>
</dbReference>
<keyword evidence="6 7" id="KW-0067">ATP-binding</keyword>
<feature type="domain" description="Mur ligase central" evidence="10">
    <location>
        <begin position="118"/>
        <end position="301"/>
    </location>
</feature>
<proteinExistence type="inferred from homology"/>
<dbReference type="GO" id="GO:0051301">
    <property type="term" value="P:cell division"/>
    <property type="evidence" value="ECO:0007669"/>
    <property type="project" value="UniProtKB-KW"/>
</dbReference>
<dbReference type="PANTHER" id="PTHR43692:SF1">
    <property type="entry name" value="UDP-N-ACETYLMURAMOYLALANINE--D-GLUTAMATE LIGASE"/>
    <property type="match status" value="1"/>
</dbReference>
<dbReference type="InterPro" id="IPR004101">
    <property type="entry name" value="Mur_ligase_C"/>
</dbReference>
<evidence type="ECO:0000256" key="8">
    <source>
        <dbReference type="RuleBase" id="RU003664"/>
    </source>
</evidence>
<gene>
    <name evidence="7 11" type="primary">murD</name>
    <name evidence="11" type="ORF">IAA19_07765</name>
</gene>
<reference evidence="11" key="2">
    <citation type="submission" date="2021-04" db="EMBL/GenBank/DDBJ databases">
        <authorList>
            <person name="Gilroy R."/>
        </authorList>
    </citation>
    <scope>NUCLEOTIDE SEQUENCE</scope>
    <source>
        <strain evidence="11">ChiHjej12B11-14209</strain>
    </source>
</reference>
<comment type="subcellular location">
    <subcellularLocation>
        <location evidence="1 7 8">Cytoplasm</location>
    </subcellularLocation>
</comment>
<keyword evidence="7 8" id="KW-0573">Peptidoglycan synthesis</keyword>
<reference evidence="11" key="1">
    <citation type="journal article" date="2021" name="PeerJ">
        <title>Extensive microbial diversity within the chicken gut microbiome revealed by metagenomics and culture.</title>
        <authorList>
            <person name="Gilroy R."/>
            <person name="Ravi A."/>
            <person name="Getino M."/>
            <person name="Pursley I."/>
            <person name="Horton D.L."/>
            <person name="Alikhan N.F."/>
            <person name="Baker D."/>
            <person name="Gharbi K."/>
            <person name="Hall N."/>
            <person name="Watson M."/>
            <person name="Adriaenssens E.M."/>
            <person name="Foster-Nyarko E."/>
            <person name="Jarju S."/>
            <person name="Secka A."/>
            <person name="Antonio M."/>
            <person name="Oren A."/>
            <person name="Chaudhuri R.R."/>
            <person name="La Ragione R."/>
            <person name="Hildebrand F."/>
            <person name="Pallen M.J."/>
        </authorList>
    </citation>
    <scope>NUCLEOTIDE SEQUENCE</scope>
    <source>
        <strain evidence="11">ChiHjej12B11-14209</strain>
    </source>
</reference>
<comment type="caution">
    <text evidence="11">The sequence shown here is derived from an EMBL/GenBank/DDBJ whole genome shotgun (WGS) entry which is preliminary data.</text>
</comment>
<dbReference type="HAMAP" id="MF_00639">
    <property type="entry name" value="MurD"/>
    <property type="match status" value="1"/>
</dbReference>
<feature type="domain" description="Mur ligase C-terminal" evidence="9">
    <location>
        <begin position="323"/>
        <end position="439"/>
    </location>
</feature>
<dbReference type="InterPro" id="IPR005762">
    <property type="entry name" value="MurD"/>
</dbReference>
<dbReference type="GO" id="GO:0008360">
    <property type="term" value="P:regulation of cell shape"/>
    <property type="evidence" value="ECO:0007669"/>
    <property type="project" value="UniProtKB-KW"/>
</dbReference>
<keyword evidence="5 7" id="KW-0547">Nucleotide-binding</keyword>
<evidence type="ECO:0000259" key="10">
    <source>
        <dbReference type="Pfam" id="PF08245"/>
    </source>
</evidence>
<comment type="catalytic activity">
    <reaction evidence="7 8">
        <text>UDP-N-acetyl-alpha-D-muramoyl-L-alanine + D-glutamate + ATP = UDP-N-acetyl-alpha-D-muramoyl-L-alanyl-D-glutamate + ADP + phosphate + H(+)</text>
        <dbReference type="Rhea" id="RHEA:16429"/>
        <dbReference type="ChEBI" id="CHEBI:15378"/>
        <dbReference type="ChEBI" id="CHEBI:29986"/>
        <dbReference type="ChEBI" id="CHEBI:30616"/>
        <dbReference type="ChEBI" id="CHEBI:43474"/>
        <dbReference type="ChEBI" id="CHEBI:83898"/>
        <dbReference type="ChEBI" id="CHEBI:83900"/>
        <dbReference type="ChEBI" id="CHEBI:456216"/>
        <dbReference type="EC" id="6.3.2.9"/>
    </reaction>
</comment>
<dbReference type="GO" id="GO:0009252">
    <property type="term" value="P:peptidoglycan biosynthetic process"/>
    <property type="evidence" value="ECO:0007669"/>
    <property type="project" value="UniProtKB-UniRule"/>
</dbReference>
<dbReference type="InterPro" id="IPR036615">
    <property type="entry name" value="Mur_ligase_C_dom_sf"/>
</dbReference>
<dbReference type="Pfam" id="PF02875">
    <property type="entry name" value="Mur_ligase_C"/>
    <property type="match status" value="1"/>
</dbReference>
<organism evidence="11 12">
    <name type="scientific">Candidatus Olsenella pullistercoris</name>
    <dbReference type="NCBI Taxonomy" id="2838712"/>
    <lineage>
        <taxon>Bacteria</taxon>
        <taxon>Bacillati</taxon>
        <taxon>Actinomycetota</taxon>
        <taxon>Coriobacteriia</taxon>
        <taxon>Coriobacteriales</taxon>
        <taxon>Atopobiaceae</taxon>
        <taxon>Olsenella</taxon>
    </lineage>
</organism>
<protein>
    <recommendedName>
        <fullName evidence="7 8">UDP-N-acetylmuramoylalanine--D-glutamate ligase</fullName>
        <ecNumber evidence="7 8">6.3.2.9</ecNumber>
    </recommendedName>
    <alternativeName>
        <fullName evidence="7">D-glutamic acid-adding enzyme</fullName>
    </alternativeName>
    <alternativeName>
        <fullName evidence="7">UDP-N-acetylmuramoyl-L-alanyl-D-glutamate synthetase</fullName>
    </alternativeName>
</protein>
<name>A0A9D2F021_9ACTN</name>
<dbReference type="GO" id="GO:0005737">
    <property type="term" value="C:cytoplasm"/>
    <property type="evidence" value="ECO:0007669"/>
    <property type="project" value="UniProtKB-SubCell"/>
</dbReference>
<dbReference type="GO" id="GO:0008764">
    <property type="term" value="F:UDP-N-acetylmuramoylalanine-D-glutamate ligase activity"/>
    <property type="evidence" value="ECO:0007669"/>
    <property type="project" value="UniProtKB-UniRule"/>
</dbReference>
<dbReference type="Gene3D" id="3.40.1190.10">
    <property type="entry name" value="Mur-like, catalytic domain"/>
    <property type="match status" value="1"/>
</dbReference>
<keyword evidence="7 8" id="KW-0133">Cell shape</keyword>
<dbReference type="InterPro" id="IPR036565">
    <property type="entry name" value="Mur-like_cat_sf"/>
</dbReference>
<evidence type="ECO:0000256" key="4">
    <source>
        <dbReference type="ARBA" id="ARBA00022598"/>
    </source>
</evidence>
<dbReference type="EC" id="6.3.2.9" evidence="7 8"/>
<comment type="similarity">
    <text evidence="7">Belongs to the MurCDEF family.</text>
</comment>
<dbReference type="SUPFAM" id="SSF53623">
    <property type="entry name" value="MurD-like peptide ligases, catalytic domain"/>
    <property type="match status" value="1"/>
</dbReference>
<comment type="function">
    <text evidence="7 8">Cell wall formation. Catalyzes the addition of glutamate to the nucleotide precursor UDP-N-acetylmuramoyl-L-alanine (UMA).</text>
</comment>
<dbReference type="Gene3D" id="3.90.190.20">
    <property type="entry name" value="Mur ligase, C-terminal domain"/>
    <property type="match status" value="1"/>
</dbReference>
<dbReference type="Proteomes" id="UP000824062">
    <property type="component" value="Unassembled WGS sequence"/>
</dbReference>